<feature type="domain" description="Schlafen AlbA-2" evidence="1">
    <location>
        <begin position="19"/>
        <end position="140"/>
    </location>
</feature>
<name>A0AAE4S8P5_9EURY</name>
<evidence type="ECO:0000259" key="1">
    <source>
        <dbReference type="Pfam" id="PF04326"/>
    </source>
</evidence>
<dbReference type="InterPro" id="IPR038475">
    <property type="entry name" value="RecG_C_sf"/>
</dbReference>
<proteinExistence type="predicted"/>
<evidence type="ECO:0000313" key="3">
    <source>
        <dbReference type="Proteomes" id="UP001273136"/>
    </source>
</evidence>
<dbReference type="InterPro" id="IPR007421">
    <property type="entry name" value="Schlafen_AlbA_2_dom"/>
</dbReference>
<keyword evidence="3" id="KW-1185">Reference proteome</keyword>
<dbReference type="Gene3D" id="3.30.950.30">
    <property type="entry name" value="Schlafen, AAA domain"/>
    <property type="match status" value="1"/>
</dbReference>
<organism evidence="2 3">
    <name type="scientific">Methanorbis furvi</name>
    <dbReference type="NCBI Taxonomy" id="3028299"/>
    <lineage>
        <taxon>Archaea</taxon>
        <taxon>Methanobacteriati</taxon>
        <taxon>Methanobacteriota</taxon>
        <taxon>Stenosarchaea group</taxon>
        <taxon>Methanomicrobia</taxon>
        <taxon>Methanomicrobiales</taxon>
        <taxon>Methanocorpusculaceae</taxon>
        <taxon>Methanorbis</taxon>
    </lineage>
</organism>
<dbReference type="Proteomes" id="UP001273136">
    <property type="component" value="Unassembled WGS sequence"/>
</dbReference>
<dbReference type="Gene3D" id="3.30.565.60">
    <property type="match status" value="1"/>
</dbReference>
<evidence type="ECO:0000313" key="2">
    <source>
        <dbReference type="EMBL" id="MDV0440942.1"/>
    </source>
</evidence>
<dbReference type="PANTHER" id="PTHR30595:SF6">
    <property type="entry name" value="SCHLAFEN ALBA-2 DOMAIN-CONTAINING PROTEIN"/>
    <property type="match status" value="1"/>
</dbReference>
<dbReference type="InterPro" id="IPR038461">
    <property type="entry name" value="Schlafen_AlbA_2_dom_sf"/>
</dbReference>
<dbReference type="EMBL" id="JAWDKA010000001">
    <property type="protein sequence ID" value="MDV0440942.1"/>
    <property type="molecule type" value="Genomic_DNA"/>
</dbReference>
<reference evidence="2" key="1">
    <citation type="submission" date="2023-06" db="EMBL/GenBank/DDBJ databases">
        <title>Genome sequence of Methancorpusculaceae sp. Ag1.</title>
        <authorList>
            <person name="Protasov E."/>
            <person name="Platt K."/>
            <person name="Poehlein A."/>
            <person name="Daniel R."/>
            <person name="Brune A."/>
        </authorList>
    </citation>
    <scope>NUCLEOTIDE SEQUENCE</scope>
    <source>
        <strain evidence="2">Ag1</strain>
    </source>
</reference>
<dbReference type="Pfam" id="PF13749">
    <property type="entry name" value="HATPase_c_4"/>
    <property type="match status" value="1"/>
</dbReference>
<protein>
    <recommendedName>
        <fullName evidence="1">Schlafen AlbA-2 domain-containing protein</fullName>
    </recommendedName>
</protein>
<dbReference type="RefSeq" id="WP_338093336.1">
    <property type="nucleotide sequence ID" value="NZ_JAWDKA010000001.1"/>
</dbReference>
<dbReference type="PANTHER" id="PTHR30595">
    <property type="entry name" value="GLPR-RELATED TRANSCRIPTIONAL REPRESSOR"/>
    <property type="match status" value="1"/>
</dbReference>
<gene>
    <name evidence="2" type="ORF">McpAg1_01190</name>
</gene>
<comment type="caution">
    <text evidence="2">The sequence shown here is derived from an EMBL/GenBank/DDBJ whole genome shotgun (WGS) entry which is preliminary data.</text>
</comment>
<dbReference type="AlphaFoldDB" id="A0AAE4S8P5"/>
<accession>A0AAE4S8P5</accession>
<dbReference type="Pfam" id="PF04326">
    <property type="entry name" value="SLFN_AlbA_2"/>
    <property type="match status" value="1"/>
</dbReference>
<sequence length="487" mass="56389">MKTETLSELIRGFCRNEREDTFYDFKTNYAEPRKIGRDISALSNAATLADQTHGYLIYGVDDKTHEIVGTTFRPKTVKGEGNEDLIPWLTRLLTPRLDFEVRELVLEEKQVVIFEIPAAYLQPVSFEKVKYIRIDTTTGRLDDYPLKERELWKKLEQRRFEADPAADNLTLNEVYEILDVPKVFSLLELPLPETKDAQMERLGQENLIVRIGNRYSITNLGAILFARNLDRLPNLGRKMLRIILYSGSDRLHAKKEWVLPEGYALSLQRAITIIEDQLPSNEIIEGALRKDAKMYPTVAIREFLANAVIHQDFLETGVSPMVELFSKRMEIMNPGKPLVAIDRLIDCAPRSRNERLARLMRRMRMCEERGSGVDRAITAIEDYQLPAPDFEEGNGYFRVTMFAYETLAEMGQQDKVRACYQHSCLCYVKREYMTNTTLRNRLGIEERNYPLASRVLKQTQEKGLIKIQDPEGEGRSARNRKYLPYWG</sequence>